<gene>
    <name evidence="1" type="ORF">MNB_SM-3-56</name>
</gene>
<reference evidence="1" key="1">
    <citation type="submission" date="2016-10" db="EMBL/GenBank/DDBJ databases">
        <authorList>
            <person name="de Groot N.N."/>
        </authorList>
    </citation>
    <scope>NUCLEOTIDE SEQUENCE</scope>
</reference>
<dbReference type="EMBL" id="FPHP01000042">
    <property type="protein sequence ID" value="SFV75501.1"/>
    <property type="molecule type" value="Genomic_DNA"/>
</dbReference>
<organism evidence="1">
    <name type="scientific">hydrothermal vent metagenome</name>
    <dbReference type="NCBI Taxonomy" id="652676"/>
    <lineage>
        <taxon>unclassified sequences</taxon>
        <taxon>metagenomes</taxon>
        <taxon>ecological metagenomes</taxon>
    </lineage>
</organism>
<accession>A0A1W1D4E7</accession>
<proteinExistence type="predicted"/>
<dbReference type="AlphaFoldDB" id="A0A1W1D4E7"/>
<evidence type="ECO:0000313" key="1">
    <source>
        <dbReference type="EMBL" id="SFV75501.1"/>
    </source>
</evidence>
<protein>
    <submittedName>
        <fullName evidence="1">Uncharacterized protein</fullName>
    </submittedName>
</protein>
<sequence length="161" mass="18383">MALIYFSPKEALYHFAEQQLKPFQVILSNETLKDNGFSLVIQNASLSVEKIPSATIHKITITPLGFYNDISMKNIILSNAIKSFAPTKITDIKIQYTLFQPLFIKLNGEGAFGTFYGTLNLQTRKLHIVMQPSKIMKTKYKTTLRNLKKTKNGVYIYEQNL</sequence>
<name>A0A1W1D4E7_9ZZZZ</name>